<dbReference type="GO" id="GO:0003677">
    <property type="term" value="F:DNA binding"/>
    <property type="evidence" value="ECO:0007669"/>
    <property type="project" value="UniProtKB-KW"/>
</dbReference>
<keyword evidence="3" id="KW-1133">Transmembrane helix</keyword>
<dbReference type="InterPro" id="IPR001867">
    <property type="entry name" value="OmpR/PhoB-type_DNA-bd"/>
</dbReference>
<protein>
    <submittedName>
        <fullName evidence="5">Transcriptional regulator</fullName>
    </submittedName>
</protein>
<gene>
    <name evidence="5" type="ORF">WS71_22100</name>
</gene>
<sequence length="275" mass="30475">MSKYQIDGCVVFDSQAMTLSRGDIVTTLTANETELLSILMLGTASKQAVIEQIWESKGLFVTEGSYHQLVRALRVKLDEQGIASTQVKTLPRLGLRFVGFAEPLDDSQPAADVYAAPDPRKPPAASSDTRAHSGAPIAPEAVLHRAEPVGSPFDATQARRPVARAANVRSPRRRAAYLAIYVMLAAWAGVLTWQTFRHPDNTFRFRFTQTIDGIHYFSDGRMNQPDLLKAIDVKPPKGSFIYEIELGSNDWLAVCPESIYKTPELCQSYFIEKSN</sequence>
<proteinExistence type="predicted"/>
<dbReference type="RefSeq" id="WP_066484082.1">
    <property type="nucleotide sequence ID" value="NZ_CP013389.1"/>
</dbReference>
<dbReference type="AlphaFoldDB" id="A0A1B4G213"/>
<organism evidence="5 6">
    <name type="scientific">Burkholderia mayonis</name>
    <dbReference type="NCBI Taxonomy" id="1385591"/>
    <lineage>
        <taxon>Bacteria</taxon>
        <taxon>Pseudomonadati</taxon>
        <taxon>Pseudomonadota</taxon>
        <taxon>Betaproteobacteria</taxon>
        <taxon>Burkholderiales</taxon>
        <taxon>Burkholderiaceae</taxon>
        <taxon>Burkholderia</taxon>
        <taxon>pseudomallei group</taxon>
    </lineage>
</organism>
<dbReference type="Gene3D" id="1.10.10.10">
    <property type="entry name" value="Winged helix-like DNA-binding domain superfamily/Winged helix DNA-binding domain"/>
    <property type="match status" value="1"/>
</dbReference>
<feature type="domain" description="OmpR/PhoB-type" evidence="4">
    <location>
        <begin position="22"/>
        <end position="97"/>
    </location>
</feature>
<feature type="transmembrane region" description="Helical" evidence="3">
    <location>
        <begin position="175"/>
        <end position="196"/>
    </location>
</feature>
<accession>A0A1B4G213</accession>
<dbReference type="InterPro" id="IPR036388">
    <property type="entry name" value="WH-like_DNA-bd_sf"/>
</dbReference>
<dbReference type="SUPFAM" id="SSF46894">
    <property type="entry name" value="C-terminal effector domain of the bipartite response regulators"/>
    <property type="match status" value="1"/>
</dbReference>
<keyword evidence="1" id="KW-0238">DNA-binding</keyword>
<evidence type="ECO:0000259" key="4">
    <source>
        <dbReference type="SMART" id="SM00862"/>
    </source>
</evidence>
<dbReference type="GO" id="GO:0006355">
    <property type="term" value="P:regulation of DNA-templated transcription"/>
    <property type="evidence" value="ECO:0007669"/>
    <property type="project" value="InterPro"/>
</dbReference>
<dbReference type="GO" id="GO:0000160">
    <property type="term" value="P:phosphorelay signal transduction system"/>
    <property type="evidence" value="ECO:0007669"/>
    <property type="project" value="InterPro"/>
</dbReference>
<dbReference type="SMART" id="SM00862">
    <property type="entry name" value="Trans_reg_C"/>
    <property type="match status" value="1"/>
</dbReference>
<keyword evidence="3" id="KW-0472">Membrane</keyword>
<evidence type="ECO:0000313" key="6">
    <source>
        <dbReference type="Proteomes" id="UP000067711"/>
    </source>
</evidence>
<dbReference type="EMBL" id="CP013389">
    <property type="protein sequence ID" value="AOJ09960.1"/>
    <property type="molecule type" value="Genomic_DNA"/>
</dbReference>
<name>A0A1B4G213_9BURK</name>
<dbReference type="Proteomes" id="UP000067711">
    <property type="component" value="Chromosome 1"/>
</dbReference>
<evidence type="ECO:0000313" key="5">
    <source>
        <dbReference type="EMBL" id="AOJ09960.1"/>
    </source>
</evidence>
<feature type="region of interest" description="Disordered" evidence="2">
    <location>
        <begin position="109"/>
        <end position="133"/>
    </location>
</feature>
<dbReference type="InterPro" id="IPR016032">
    <property type="entry name" value="Sig_transdc_resp-reg_C-effctor"/>
</dbReference>
<evidence type="ECO:0000256" key="3">
    <source>
        <dbReference type="SAM" id="Phobius"/>
    </source>
</evidence>
<reference evidence="5 6" key="1">
    <citation type="submission" date="2015-12" db="EMBL/GenBank/DDBJ databases">
        <title>Diversity of Burkholderia near neighbor genomes.</title>
        <authorList>
            <person name="Sahl J."/>
            <person name="Wagner D."/>
            <person name="Keim P."/>
        </authorList>
    </citation>
    <scope>NUCLEOTIDE SEQUENCE [LARGE SCALE GENOMIC DNA]</scope>
    <source>
        <strain evidence="5 6">BDU8</strain>
    </source>
</reference>
<evidence type="ECO:0000256" key="1">
    <source>
        <dbReference type="ARBA" id="ARBA00023125"/>
    </source>
</evidence>
<evidence type="ECO:0000256" key="2">
    <source>
        <dbReference type="SAM" id="MobiDB-lite"/>
    </source>
</evidence>
<keyword evidence="3" id="KW-0812">Transmembrane</keyword>